<name>X8CM69_MYCIT</name>
<feature type="region of interest" description="Disordered" evidence="1">
    <location>
        <begin position="1"/>
        <end position="27"/>
    </location>
</feature>
<dbReference type="PATRIC" id="fig|1299331.3.peg.587"/>
<proteinExistence type="predicted"/>
<dbReference type="Proteomes" id="UP000020825">
    <property type="component" value="Unassembled WGS sequence"/>
</dbReference>
<evidence type="ECO:0000313" key="3">
    <source>
        <dbReference type="Proteomes" id="UP000020825"/>
    </source>
</evidence>
<reference evidence="2 3" key="1">
    <citation type="submission" date="2013-12" db="EMBL/GenBank/DDBJ databases">
        <authorList>
            <person name="Zelazny A."/>
            <person name="Olivier K."/>
            <person name="Holland S."/>
            <person name="Lenaerts A."/>
            <person name="Ordway D."/>
            <person name="DeGroote M.A."/>
            <person name="Parker T."/>
            <person name="Sizemore C."/>
            <person name="Tallon L.J."/>
            <person name="Sadzewicz L.K."/>
            <person name="Sengamalay N."/>
            <person name="Fraser C.M."/>
            <person name="Hine E."/>
            <person name="Shefchek K.A."/>
            <person name="Das S.P."/>
            <person name="Tettelin H."/>
        </authorList>
    </citation>
    <scope>NUCLEOTIDE SEQUENCE [LARGE SCALE GENOMIC DNA]</scope>
    <source>
        <strain evidence="2 3">1956</strain>
    </source>
</reference>
<evidence type="ECO:0000256" key="1">
    <source>
        <dbReference type="SAM" id="MobiDB-lite"/>
    </source>
</evidence>
<gene>
    <name evidence="2" type="ORF">I550_0602</name>
</gene>
<evidence type="ECO:0000313" key="2">
    <source>
        <dbReference type="EMBL" id="EUA57477.1"/>
    </source>
</evidence>
<dbReference type="AlphaFoldDB" id="X8CM69"/>
<dbReference type="EMBL" id="JAOG01000001">
    <property type="protein sequence ID" value="EUA57477.1"/>
    <property type="molecule type" value="Genomic_DNA"/>
</dbReference>
<comment type="caution">
    <text evidence="2">The sequence shown here is derived from an EMBL/GenBank/DDBJ whole genome shotgun (WGS) entry which is preliminary data.</text>
</comment>
<organism evidence="2 3">
    <name type="scientific">Mycobacterium intracellulare 1956</name>
    <dbReference type="NCBI Taxonomy" id="1299331"/>
    <lineage>
        <taxon>Bacteria</taxon>
        <taxon>Bacillati</taxon>
        <taxon>Actinomycetota</taxon>
        <taxon>Actinomycetes</taxon>
        <taxon>Mycobacteriales</taxon>
        <taxon>Mycobacteriaceae</taxon>
        <taxon>Mycobacterium</taxon>
        <taxon>Mycobacterium avium complex (MAC)</taxon>
    </lineage>
</organism>
<protein>
    <submittedName>
        <fullName evidence="2">Uncharacterized protein</fullName>
    </submittedName>
</protein>
<accession>X8CM69</accession>
<sequence>MTRGNGRPGAADTSPPVRRTTNSVGPLYESENHVITCAQARSRPHVSHGCRQYGTQVPVK</sequence>